<dbReference type="RefSeq" id="WP_036544841.1">
    <property type="nucleotide sequence ID" value="NZ_JBKBNO010000001.1"/>
</dbReference>
<dbReference type="GO" id="GO:0017004">
    <property type="term" value="P:cytochrome complex assembly"/>
    <property type="evidence" value="ECO:0007669"/>
    <property type="project" value="UniProtKB-KW"/>
</dbReference>
<gene>
    <name evidence="7" type="ORF">ADINL_1191</name>
</gene>
<dbReference type="NCBIfam" id="TIGR00385">
    <property type="entry name" value="dsbE"/>
    <property type="match status" value="1"/>
</dbReference>
<dbReference type="EMBL" id="JMSZ01000016">
    <property type="protein sequence ID" value="KDE40599.1"/>
    <property type="molecule type" value="Genomic_DNA"/>
</dbReference>
<dbReference type="InterPro" id="IPR013740">
    <property type="entry name" value="Redoxin"/>
</dbReference>
<comment type="similarity">
    <text evidence="2">Belongs to the thioredoxin family. DsbE subfamily.</text>
</comment>
<reference evidence="7 8" key="1">
    <citation type="journal article" date="2005" name="Int. J. Syst. Evol. Microbiol.">
        <title>Nitrincola lacisaponensis gen. nov., sp. nov., a novel alkaliphilic bacterium isolated from an alkaline, saline lake.</title>
        <authorList>
            <person name="Dimitriu P.A."/>
            <person name="Shukla S.K."/>
            <person name="Conradt J."/>
            <person name="Marquez M.C."/>
            <person name="Ventosa A."/>
            <person name="Maglia A."/>
            <person name="Peyton B.M."/>
            <person name="Pinkart H.C."/>
            <person name="Mormile M.R."/>
        </authorList>
    </citation>
    <scope>NUCLEOTIDE SEQUENCE [LARGE SCALE GENOMIC DNA]</scope>
    <source>
        <strain evidence="7 8">4CA</strain>
    </source>
</reference>
<accession>A0A063Y4K5</accession>
<feature type="domain" description="Thioredoxin" evidence="6">
    <location>
        <begin position="34"/>
        <end position="174"/>
    </location>
</feature>
<comment type="subcellular location">
    <subcellularLocation>
        <location evidence="1">Cell inner membrane</location>
        <topology evidence="1">Single-pass membrane protein</topology>
        <orientation evidence="1">Periplasmic side</orientation>
    </subcellularLocation>
</comment>
<proteinExistence type="inferred from homology"/>
<keyword evidence="5" id="KW-0676">Redox-active center</keyword>
<dbReference type="PANTHER" id="PTHR42852:SF6">
    <property type="entry name" value="THIOL:DISULFIDE INTERCHANGE PROTEIN DSBE"/>
    <property type="match status" value="1"/>
</dbReference>
<dbReference type="InterPro" id="IPR017937">
    <property type="entry name" value="Thioredoxin_CS"/>
</dbReference>
<organism evidence="7 8">
    <name type="scientific">Nitrincola lacisaponensis</name>
    <dbReference type="NCBI Taxonomy" id="267850"/>
    <lineage>
        <taxon>Bacteria</taxon>
        <taxon>Pseudomonadati</taxon>
        <taxon>Pseudomonadota</taxon>
        <taxon>Gammaproteobacteria</taxon>
        <taxon>Oceanospirillales</taxon>
        <taxon>Oceanospirillaceae</taxon>
        <taxon>Nitrincola</taxon>
    </lineage>
</organism>
<dbReference type="GO" id="GO:0015036">
    <property type="term" value="F:disulfide oxidoreductase activity"/>
    <property type="evidence" value="ECO:0007669"/>
    <property type="project" value="InterPro"/>
</dbReference>
<sequence>MRKFWVFTPFVAFLVMGVFLYKGLFMDPSKLPSALIDRPFPSFSLPSLYEPDQLMTEADFKGEVALLNVWATWCPTCKEEHEQLNKIGLREGVPIYGLNYKDDPQLARDWLQRYEDPYTKVVVDRDGRLGLDLGVYGAPETYILDSDGIIRYRHVGEVDEKVWQKLKGLMEIIAAEGEA</sequence>
<dbReference type="Gene3D" id="3.40.30.10">
    <property type="entry name" value="Glutaredoxin"/>
    <property type="match status" value="1"/>
</dbReference>
<dbReference type="GO" id="GO:0005886">
    <property type="term" value="C:plasma membrane"/>
    <property type="evidence" value="ECO:0007669"/>
    <property type="project" value="UniProtKB-SubCell"/>
</dbReference>
<dbReference type="InterPro" id="IPR050553">
    <property type="entry name" value="Thioredoxin_ResA/DsbE_sf"/>
</dbReference>
<evidence type="ECO:0000256" key="5">
    <source>
        <dbReference type="ARBA" id="ARBA00023284"/>
    </source>
</evidence>
<dbReference type="PATRIC" id="fig|267850.7.peg.1186"/>
<dbReference type="Proteomes" id="UP000027318">
    <property type="component" value="Unassembled WGS sequence"/>
</dbReference>
<dbReference type="OrthoDB" id="9799347at2"/>
<dbReference type="PROSITE" id="PS00194">
    <property type="entry name" value="THIOREDOXIN_1"/>
    <property type="match status" value="1"/>
</dbReference>
<dbReference type="InterPro" id="IPR004799">
    <property type="entry name" value="Periplasmic_diS_OxRdtase_DsbE"/>
</dbReference>
<dbReference type="SUPFAM" id="SSF52833">
    <property type="entry name" value="Thioredoxin-like"/>
    <property type="match status" value="1"/>
</dbReference>
<keyword evidence="4" id="KW-1015">Disulfide bond</keyword>
<comment type="caution">
    <text evidence="7">The sequence shown here is derived from an EMBL/GenBank/DDBJ whole genome shotgun (WGS) entry which is preliminary data.</text>
</comment>
<evidence type="ECO:0000256" key="3">
    <source>
        <dbReference type="ARBA" id="ARBA00022748"/>
    </source>
</evidence>
<dbReference type="GO" id="GO:0030288">
    <property type="term" value="C:outer membrane-bounded periplasmic space"/>
    <property type="evidence" value="ECO:0007669"/>
    <property type="project" value="InterPro"/>
</dbReference>
<name>A0A063Y4K5_9GAMM</name>
<dbReference type="AlphaFoldDB" id="A0A063Y4K5"/>
<dbReference type="PANTHER" id="PTHR42852">
    <property type="entry name" value="THIOL:DISULFIDE INTERCHANGE PROTEIN DSBE"/>
    <property type="match status" value="1"/>
</dbReference>
<dbReference type="InterPro" id="IPR013766">
    <property type="entry name" value="Thioredoxin_domain"/>
</dbReference>
<evidence type="ECO:0000259" key="6">
    <source>
        <dbReference type="PROSITE" id="PS51352"/>
    </source>
</evidence>
<dbReference type="Pfam" id="PF08534">
    <property type="entry name" value="Redoxin"/>
    <property type="match status" value="1"/>
</dbReference>
<evidence type="ECO:0000313" key="7">
    <source>
        <dbReference type="EMBL" id="KDE40599.1"/>
    </source>
</evidence>
<dbReference type="InterPro" id="IPR036249">
    <property type="entry name" value="Thioredoxin-like_sf"/>
</dbReference>
<dbReference type="PROSITE" id="PS51352">
    <property type="entry name" value="THIOREDOXIN_2"/>
    <property type="match status" value="1"/>
</dbReference>
<dbReference type="STRING" id="267850.ADINL_1191"/>
<evidence type="ECO:0000256" key="4">
    <source>
        <dbReference type="ARBA" id="ARBA00023157"/>
    </source>
</evidence>
<evidence type="ECO:0000313" key="8">
    <source>
        <dbReference type="Proteomes" id="UP000027318"/>
    </source>
</evidence>
<keyword evidence="8" id="KW-1185">Reference proteome</keyword>
<evidence type="ECO:0000256" key="1">
    <source>
        <dbReference type="ARBA" id="ARBA00004383"/>
    </source>
</evidence>
<keyword evidence="3" id="KW-0201">Cytochrome c-type biogenesis</keyword>
<protein>
    <submittedName>
        <fullName evidence="7">Cytochrome c-type biogenesis protein CcmG/DsbE, thiol:disulfide oxidoreductase</fullName>
    </submittedName>
</protein>
<dbReference type="CDD" id="cd03010">
    <property type="entry name" value="TlpA_like_DsbE"/>
    <property type="match status" value="1"/>
</dbReference>
<evidence type="ECO:0000256" key="2">
    <source>
        <dbReference type="ARBA" id="ARBA00007758"/>
    </source>
</evidence>